<reference evidence="2" key="1">
    <citation type="submission" date="2016-10" db="EMBL/GenBank/DDBJ databases">
        <authorList>
            <person name="Varghese N."/>
            <person name="Submissions S."/>
        </authorList>
    </citation>
    <scope>NUCLEOTIDE SEQUENCE [LARGE SCALE GENOMIC DNA]</scope>
    <source>
        <strain evidence="2">IBRC-M 10761</strain>
    </source>
</reference>
<keyword evidence="2" id="KW-1185">Reference proteome</keyword>
<gene>
    <name evidence="1" type="ORF">SAMN05192553_108106</name>
</gene>
<proteinExistence type="predicted"/>
<dbReference type="EMBL" id="FNZH01000008">
    <property type="protein sequence ID" value="SEJ68710.1"/>
    <property type="molecule type" value="Genomic_DNA"/>
</dbReference>
<organism evidence="1 2">
    <name type="scientific">Cyclobacterium xiamenense</name>
    <dbReference type="NCBI Taxonomy" id="1297121"/>
    <lineage>
        <taxon>Bacteria</taxon>
        <taxon>Pseudomonadati</taxon>
        <taxon>Bacteroidota</taxon>
        <taxon>Cytophagia</taxon>
        <taxon>Cytophagales</taxon>
        <taxon>Cyclobacteriaceae</taxon>
        <taxon>Cyclobacterium</taxon>
    </lineage>
</organism>
<sequence length="190" mass="20581">MIAFTGFSAFAQEYELGLRLGEPYGITFKTALFDDYSLEAIIGRGSPNSGSYYRRSFENNPPLSSAIYEGQQVAGAFSAQARMAYEQSLNAEFDIAEGNLVGYAGAGVQVRSTTVTYFYRTPAAGEAGASRSESRRNADVGPEGFIGSAYYFEDVPLGIFAELGLFMELLDRFGHLKVQGAIGARYAFGK</sequence>
<dbReference type="AlphaFoldDB" id="A0A1H7B389"/>
<name>A0A1H7B389_9BACT</name>
<evidence type="ECO:0000313" key="1">
    <source>
        <dbReference type="EMBL" id="SEJ68710.1"/>
    </source>
</evidence>
<dbReference type="Proteomes" id="UP000199403">
    <property type="component" value="Unassembled WGS sequence"/>
</dbReference>
<accession>A0A1H7B389</accession>
<protein>
    <recommendedName>
        <fullName evidence="3">Outer membrane protein beta-barrel domain-containing protein</fullName>
    </recommendedName>
</protein>
<evidence type="ECO:0000313" key="2">
    <source>
        <dbReference type="Proteomes" id="UP000199403"/>
    </source>
</evidence>
<evidence type="ECO:0008006" key="3">
    <source>
        <dbReference type="Google" id="ProtNLM"/>
    </source>
</evidence>
<dbReference type="STRING" id="1416801.SAMN05192553_108106"/>